<gene>
    <name evidence="1" type="ORF">Q9L42_021035</name>
</gene>
<evidence type="ECO:0000313" key="1">
    <source>
        <dbReference type="EMBL" id="XBS22794.1"/>
    </source>
</evidence>
<dbReference type="Proteomes" id="UP001225378">
    <property type="component" value="Plasmid unnamed2"/>
</dbReference>
<sequence>MNQYEIVIRQNDDLEDCLTEADIDLYGFDEIPDDYDDDCFPGEENYQY</sequence>
<organism evidence="1 2">
    <name type="scientific">Methylomarinum roseum</name>
    <dbReference type="NCBI Taxonomy" id="3067653"/>
    <lineage>
        <taxon>Bacteria</taxon>
        <taxon>Pseudomonadati</taxon>
        <taxon>Pseudomonadota</taxon>
        <taxon>Gammaproteobacteria</taxon>
        <taxon>Methylococcales</taxon>
        <taxon>Methylococcaceae</taxon>
        <taxon>Methylomarinum</taxon>
    </lineage>
</organism>
<geneLocation type="plasmid" evidence="1 2">
    <name>unnamed2</name>
</geneLocation>
<dbReference type="EMBL" id="CP157744">
    <property type="protein sequence ID" value="XBS22794.1"/>
    <property type="molecule type" value="Genomic_DNA"/>
</dbReference>
<proteinExistence type="predicted"/>
<evidence type="ECO:0000313" key="2">
    <source>
        <dbReference type="Proteomes" id="UP001225378"/>
    </source>
</evidence>
<name>A0AAU7P0K5_9GAMM</name>
<keyword evidence="1" id="KW-0614">Plasmid</keyword>
<keyword evidence="2" id="KW-1185">Reference proteome</keyword>
<dbReference type="AlphaFoldDB" id="A0AAU7P0K5"/>
<protein>
    <submittedName>
        <fullName evidence="1">Uncharacterized protein</fullName>
    </submittedName>
</protein>
<dbReference type="RefSeq" id="WP_305906332.1">
    <property type="nucleotide sequence ID" value="NZ_CP157744.1"/>
</dbReference>
<reference evidence="1 2" key="1">
    <citation type="journal article" date="2024" name="Microbiology">
        <title>Methylomarinum rosea sp. nov., a novel halophilic methanotrophic bacterium from the hypersaline Lake Elton.</title>
        <authorList>
            <person name="Suleimanov R.Z."/>
            <person name="Oshkin I.Y."/>
            <person name="Danilova O.V."/>
            <person name="Suzina N.E."/>
            <person name="Dedysh S.N."/>
        </authorList>
    </citation>
    <scope>NUCLEOTIDE SEQUENCE [LARGE SCALE GENOMIC DNA]</scope>
    <source>
        <strain evidence="1 2">Ch1-1</strain>
        <plasmid evidence="2">unnamed2</plasmid>
    </source>
</reference>
<accession>A0AAU7P0K5</accession>
<dbReference type="KEGG" id="mech:Q9L42_021035"/>